<keyword evidence="3" id="KW-1185">Reference proteome</keyword>
<dbReference type="AlphaFoldDB" id="A0A7X6HC80"/>
<gene>
    <name evidence="2" type="ORF">HGG74_07685</name>
</gene>
<accession>A0A7X6HC80</accession>
<proteinExistence type="predicted"/>
<dbReference type="InterPro" id="IPR024344">
    <property type="entry name" value="MDMPI_metal-binding"/>
</dbReference>
<dbReference type="GO" id="GO:0046872">
    <property type="term" value="F:metal ion binding"/>
    <property type="evidence" value="ECO:0007669"/>
    <property type="project" value="InterPro"/>
</dbReference>
<dbReference type="EMBL" id="JAAZSQ010000005">
    <property type="protein sequence ID" value="NKX54424.1"/>
    <property type="molecule type" value="Genomic_DNA"/>
</dbReference>
<evidence type="ECO:0000313" key="3">
    <source>
        <dbReference type="Proteomes" id="UP000544090"/>
    </source>
</evidence>
<comment type="caution">
    <text evidence="2">The sequence shown here is derived from an EMBL/GenBank/DDBJ whole genome shotgun (WGS) entry which is preliminary data.</text>
</comment>
<name>A0A7X6HC80_9MICC</name>
<reference evidence="2 3" key="1">
    <citation type="submission" date="2020-04" db="EMBL/GenBank/DDBJ databases">
        <title>Arthrobacter sp. nov.</title>
        <authorList>
            <person name="Liu S."/>
        </authorList>
    </citation>
    <scope>NUCLEOTIDE SEQUENCE [LARGE SCALE GENOMIC DNA]</scope>
    <source>
        <strain evidence="2 3">E918</strain>
    </source>
</reference>
<dbReference type="InterPro" id="IPR017517">
    <property type="entry name" value="Maleyloyr_isom"/>
</dbReference>
<protein>
    <submittedName>
        <fullName evidence="2">Maleylpyruvate isomerase family mycothiol-dependent enzyme</fullName>
    </submittedName>
</protein>
<dbReference type="GO" id="GO:0016853">
    <property type="term" value="F:isomerase activity"/>
    <property type="evidence" value="ECO:0007669"/>
    <property type="project" value="UniProtKB-KW"/>
</dbReference>
<evidence type="ECO:0000313" key="2">
    <source>
        <dbReference type="EMBL" id="NKX54424.1"/>
    </source>
</evidence>
<organism evidence="2 3">
    <name type="scientific">Arthrobacter mobilis</name>
    <dbReference type="NCBI Taxonomy" id="2724944"/>
    <lineage>
        <taxon>Bacteria</taxon>
        <taxon>Bacillati</taxon>
        <taxon>Actinomycetota</taxon>
        <taxon>Actinomycetes</taxon>
        <taxon>Micrococcales</taxon>
        <taxon>Micrococcaceae</taxon>
        <taxon>Arthrobacter</taxon>
    </lineage>
</organism>
<keyword evidence="2" id="KW-0413">Isomerase</keyword>
<dbReference type="SUPFAM" id="SSF109854">
    <property type="entry name" value="DinB/YfiT-like putative metalloenzymes"/>
    <property type="match status" value="1"/>
</dbReference>
<evidence type="ECO:0000259" key="1">
    <source>
        <dbReference type="Pfam" id="PF11716"/>
    </source>
</evidence>
<sequence length="211" mass="22723">MDDEALWAVIESERLSLADLLARLSPEQWEAQSLCSAWRVRDVAAHVAMAPHTPGIGSVLVGVLRARGDLWAYGRDLAIDYARRPTGEIVGQLRRDAASRGIPPLTNVANLHMDILVHGQDIAVPLGIDRPMPPAAAEAAFHRVWDMGWPFRARRRLAGLRLVATDADVAVGTGREVHGTLATLLLLMTGRTAAALPRLSGTGVADLQARA</sequence>
<dbReference type="InterPro" id="IPR034660">
    <property type="entry name" value="DinB/YfiT-like"/>
</dbReference>
<dbReference type="Gene3D" id="1.20.120.450">
    <property type="entry name" value="dinb family like domain"/>
    <property type="match status" value="1"/>
</dbReference>
<dbReference type="NCBIfam" id="TIGR03083">
    <property type="entry name" value="maleylpyruvate isomerase family mycothiol-dependent enzyme"/>
    <property type="match status" value="1"/>
</dbReference>
<dbReference type="Pfam" id="PF11716">
    <property type="entry name" value="MDMPI_N"/>
    <property type="match status" value="1"/>
</dbReference>
<keyword evidence="2" id="KW-0670">Pyruvate</keyword>
<feature type="domain" description="Mycothiol-dependent maleylpyruvate isomerase metal-binding" evidence="1">
    <location>
        <begin position="16"/>
        <end position="51"/>
    </location>
</feature>
<dbReference type="Proteomes" id="UP000544090">
    <property type="component" value="Unassembled WGS sequence"/>
</dbReference>